<dbReference type="WBParaSite" id="Pan_g2164.t1">
    <property type="protein sequence ID" value="Pan_g2164.t1"/>
    <property type="gene ID" value="Pan_g2164"/>
</dbReference>
<proteinExistence type="predicted"/>
<protein>
    <submittedName>
        <fullName evidence="2">BHLH domain-containing protein</fullName>
    </submittedName>
</protein>
<evidence type="ECO:0000313" key="1">
    <source>
        <dbReference type="Proteomes" id="UP000492821"/>
    </source>
</evidence>
<dbReference type="Proteomes" id="UP000492821">
    <property type="component" value="Unassembled WGS sequence"/>
</dbReference>
<evidence type="ECO:0000313" key="2">
    <source>
        <dbReference type="WBParaSite" id="Pan_g2164.t1"/>
    </source>
</evidence>
<name>A0A7E4VIP3_PANRE</name>
<sequence>MPFDTSGDEASIKTAITRHVKHLSGVLDAIPSHRIRFIPCIITLRRQKQHILSCLRIKNKQQKNIHAHGVRANENSENDAIIHDVDDLD</sequence>
<reference evidence="2" key="2">
    <citation type="submission" date="2020-10" db="UniProtKB">
        <authorList>
            <consortium name="WormBaseParasite"/>
        </authorList>
    </citation>
    <scope>IDENTIFICATION</scope>
</reference>
<organism evidence="1 2">
    <name type="scientific">Panagrellus redivivus</name>
    <name type="common">Microworm</name>
    <dbReference type="NCBI Taxonomy" id="6233"/>
    <lineage>
        <taxon>Eukaryota</taxon>
        <taxon>Metazoa</taxon>
        <taxon>Ecdysozoa</taxon>
        <taxon>Nematoda</taxon>
        <taxon>Chromadorea</taxon>
        <taxon>Rhabditida</taxon>
        <taxon>Tylenchina</taxon>
        <taxon>Panagrolaimomorpha</taxon>
        <taxon>Panagrolaimoidea</taxon>
        <taxon>Panagrolaimidae</taxon>
        <taxon>Panagrellus</taxon>
    </lineage>
</organism>
<dbReference type="AlphaFoldDB" id="A0A7E4VIP3"/>
<accession>A0A7E4VIP3</accession>
<reference evidence="1" key="1">
    <citation type="journal article" date="2013" name="Genetics">
        <title>The draft genome and transcriptome of Panagrellus redivivus are shaped by the harsh demands of a free-living lifestyle.</title>
        <authorList>
            <person name="Srinivasan J."/>
            <person name="Dillman A.R."/>
            <person name="Macchietto M.G."/>
            <person name="Heikkinen L."/>
            <person name="Lakso M."/>
            <person name="Fracchia K.M."/>
            <person name="Antoshechkin I."/>
            <person name="Mortazavi A."/>
            <person name="Wong G."/>
            <person name="Sternberg P.W."/>
        </authorList>
    </citation>
    <scope>NUCLEOTIDE SEQUENCE [LARGE SCALE GENOMIC DNA]</scope>
    <source>
        <strain evidence="1">MT8872</strain>
    </source>
</reference>
<keyword evidence="1" id="KW-1185">Reference proteome</keyword>